<dbReference type="Pfam" id="PF00319">
    <property type="entry name" value="SRF-TF"/>
    <property type="match status" value="1"/>
</dbReference>
<dbReference type="GO" id="GO:0046983">
    <property type="term" value="F:protein dimerization activity"/>
    <property type="evidence" value="ECO:0007669"/>
    <property type="project" value="InterPro"/>
</dbReference>
<evidence type="ECO:0000256" key="1">
    <source>
        <dbReference type="ARBA" id="ARBA00004123"/>
    </source>
</evidence>
<accession>A0A7J6V6D2</accession>
<comment type="subcellular location">
    <subcellularLocation>
        <location evidence="1">Nucleus</location>
    </subcellularLocation>
</comment>
<evidence type="ECO:0000259" key="6">
    <source>
        <dbReference type="SMART" id="SM00432"/>
    </source>
</evidence>
<reference evidence="7 8" key="1">
    <citation type="submission" date="2020-06" db="EMBL/GenBank/DDBJ databases">
        <title>Transcriptomic and genomic resources for Thalictrum thalictroides and T. hernandezii: Facilitating candidate gene discovery in an emerging model plant lineage.</title>
        <authorList>
            <person name="Arias T."/>
            <person name="Riano-Pachon D.M."/>
            <person name="Di Stilio V.S."/>
        </authorList>
    </citation>
    <scope>NUCLEOTIDE SEQUENCE [LARGE SCALE GENOMIC DNA]</scope>
    <source>
        <strain evidence="8">cv. WT478/WT964</strain>
        <tissue evidence="7">Leaves</tissue>
    </source>
</reference>
<dbReference type="GO" id="GO:0003677">
    <property type="term" value="F:DNA binding"/>
    <property type="evidence" value="ECO:0007669"/>
    <property type="project" value="UniProtKB-KW"/>
</dbReference>
<proteinExistence type="predicted"/>
<evidence type="ECO:0000256" key="4">
    <source>
        <dbReference type="ARBA" id="ARBA00023163"/>
    </source>
</evidence>
<comment type="caution">
    <text evidence="7">The sequence shown here is derived from an EMBL/GenBank/DDBJ whole genome shotgun (WGS) entry which is preliminary data.</text>
</comment>
<keyword evidence="8" id="KW-1185">Reference proteome</keyword>
<keyword evidence="5" id="KW-0539">Nucleus</keyword>
<gene>
    <name evidence="7" type="ORF">FRX31_029766</name>
</gene>
<evidence type="ECO:0000256" key="2">
    <source>
        <dbReference type="ARBA" id="ARBA00023015"/>
    </source>
</evidence>
<dbReference type="Proteomes" id="UP000554482">
    <property type="component" value="Unassembled WGS sequence"/>
</dbReference>
<dbReference type="SUPFAM" id="SSF55455">
    <property type="entry name" value="SRF-like"/>
    <property type="match status" value="1"/>
</dbReference>
<dbReference type="Gene3D" id="3.40.1810.10">
    <property type="entry name" value="Transcription factor, MADS-box"/>
    <property type="match status" value="1"/>
</dbReference>
<evidence type="ECO:0000256" key="3">
    <source>
        <dbReference type="ARBA" id="ARBA00023125"/>
    </source>
</evidence>
<keyword evidence="4" id="KW-0804">Transcription</keyword>
<dbReference type="InterPro" id="IPR002100">
    <property type="entry name" value="TF_MADSbox"/>
</dbReference>
<dbReference type="InterPro" id="IPR036879">
    <property type="entry name" value="TF_MADSbox_sf"/>
</dbReference>
<sequence>MSFTKITAGKKKIEMGKIVLPCTLHSENETIFKMASELSTVFGAQTIVLLFSPSDKPYSFAHPRIGAVANRFLSNNNALESNQAPTLYDAYQCGYTGISSTPCKS</sequence>
<keyword evidence="3" id="KW-0238">DNA-binding</keyword>
<dbReference type="AlphaFoldDB" id="A0A7J6V6D2"/>
<name>A0A7J6V6D2_THATH</name>
<dbReference type="CDD" id="cd00120">
    <property type="entry name" value="MADS"/>
    <property type="match status" value="1"/>
</dbReference>
<dbReference type="GO" id="GO:0005634">
    <property type="term" value="C:nucleus"/>
    <property type="evidence" value="ECO:0007669"/>
    <property type="project" value="UniProtKB-SubCell"/>
</dbReference>
<feature type="domain" description="MADS-box" evidence="6">
    <location>
        <begin position="8"/>
        <end position="63"/>
    </location>
</feature>
<evidence type="ECO:0000313" key="8">
    <source>
        <dbReference type="Proteomes" id="UP000554482"/>
    </source>
</evidence>
<keyword evidence="2" id="KW-0805">Transcription regulation</keyword>
<protein>
    <recommendedName>
        <fullName evidence="6">MADS-box domain-containing protein</fullName>
    </recommendedName>
</protein>
<evidence type="ECO:0000313" key="7">
    <source>
        <dbReference type="EMBL" id="KAF5180649.1"/>
    </source>
</evidence>
<dbReference type="EMBL" id="JABWDY010037118">
    <property type="protein sequence ID" value="KAF5180649.1"/>
    <property type="molecule type" value="Genomic_DNA"/>
</dbReference>
<dbReference type="OrthoDB" id="1082350at2759"/>
<dbReference type="SMART" id="SM00432">
    <property type="entry name" value="MADS"/>
    <property type="match status" value="1"/>
</dbReference>
<evidence type="ECO:0000256" key="5">
    <source>
        <dbReference type="ARBA" id="ARBA00023242"/>
    </source>
</evidence>
<organism evidence="7 8">
    <name type="scientific">Thalictrum thalictroides</name>
    <name type="common">Rue-anemone</name>
    <name type="synonym">Anemone thalictroides</name>
    <dbReference type="NCBI Taxonomy" id="46969"/>
    <lineage>
        <taxon>Eukaryota</taxon>
        <taxon>Viridiplantae</taxon>
        <taxon>Streptophyta</taxon>
        <taxon>Embryophyta</taxon>
        <taxon>Tracheophyta</taxon>
        <taxon>Spermatophyta</taxon>
        <taxon>Magnoliopsida</taxon>
        <taxon>Ranunculales</taxon>
        <taxon>Ranunculaceae</taxon>
        <taxon>Thalictroideae</taxon>
        <taxon>Thalictrum</taxon>
    </lineage>
</organism>